<reference evidence="1" key="1">
    <citation type="journal article" date="2017" name="Mycologia">
        <title>Fusarium algeriense, sp. nov., a novel toxigenic crown rot pathogen of durum wheat from Algeria is nested in the Fusarium burgessii species complex.</title>
        <authorList>
            <person name="Laraba I."/>
            <person name="Keddad A."/>
            <person name="Boureghda H."/>
            <person name="Abdallah N."/>
            <person name="Vaughan M.M."/>
            <person name="Proctor R.H."/>
            <person name="Busman M."/>
            <person name="O'Donnell K."/>
        </authorList>
    </citation>
    <scope>NUCLEOTIDE SEQUENCE</scope>
    <source>
        <strain evidence="1">NRRL 25174</strain>
    </source>
</reference>
<proteinExistence type="predicted"/>
<organism evidence="1 2">
    <name type="scientific">Fusarium beomiforme</name>
    <dbReference type="NCBI Taxonomy" id="44412"/>
    <lineage>
        <taxon>Eukaryota</taxon>
        <taxon>Fungi</taxon>
        <taxon>Dikarya</taxon>
        <taxon>Ascomycota</taxon>
        <taxon>Pezizomycotina</taxon>
        <taxon>Sordariomycetes</taxon>
        <taxon>Hypocreomycetidae</taxon>
        <taxon>Hypocreales</taxon>
        <taxon>Nectriaceae</taxon>
        <taxon>Fusarium</taxon>
        <taxon>Fusarium burgessii species complex</taxon>
    </lineage>
</organism>
<gene>
    <name evidence="1" type="ORF">FBEOM_1239</name>
</gene>
<dbReference type="Proteomes" id="UP000730481">
    <property type="component" value="Unassembled WGS sequence"/>
</dbReference>
<reference evidence="1" key="2">
    <citation type="submission" date="2020-02" db="EMBL/GenBank/DDBJ databases">
        <title>Identification and distribution of gene clusters putatively required for synthesis of sphingolipid metabolism inhibitors in phylogenetically diverse species of the filamentous fungus Fusarium.</title>
        <authorList>
            <person name="Kim H.-S."/>
            <person name="Busman M."/>
            <person name="Brown D.W."/>
            <person name="Divon H."/>
            <person name="Uhlig S."/>
            <person name="Proctor R.H."/>
        </authorList>
    </citation>
    <scope>NUCLEOTIDE SEQUENCE</scope>
    <source>
        <strain evidence="1">NRRL 25174</strain>
    </source>
</reference>
<evidence type="ECO:0000313" key="1">
    <source>
        <dbReference type="EMBL" id="KAF4344809.1"/>
    </source>
</evidence>
<evidence type="ECO:0000313" key="2">
    <source>
        <dbReference type="Proteomes" id="UP000730481"/>
    </source>
</evidence>
<keyword evidence="2" id="KW-1185">Reference proteome</keyword>
<dbReference type="AlphaFoldDB" id="A0A9P5AU60"/>
<name>A0A9P5AU60_9HYPO</name>
<protein>
    <submittedName>
        <fullName evidence="1">Major facilitator superfamily transporter</fullName>
    </submittedName>
</protein>
<comment type="caution">
    <text evidence="1">The sequence shown here is derived from an EMBL/GenBank/DDBJ whole genome shotgun (WGS) entry which is preliminary data.</text>
</comment>
<accession>A0A9P5AU60</accession>
<sequence>MSTLFCCNDIEPYRPQYLSHQSKFNNFMSWGSFPKESSLISVDNNHDFSQINPAYAVQLVRQVNFGPLESKRYFIPKDSSENDYVEVSE</sequence>
<dbReference type="OrthoDB" id="10264507at2759"/>
<dbReference type="EMBL" id="PVQB02000038">
    <property type="protein sequence ID" value="KAF4344809.1"/>
    <property type="molecule type" value="Genomic_DNA"/>
</dbReference>